<reference evidence="4" key="1">
    <citation type="submission" date="2003-08" db="EMBL/GenBank/DDBJ databases">
        <authorList>
            <person name="Birren B."/>
            <person name="Nusbaum C."/>
            <person name="Abebe A."/>
            <person name="Abouelleil A."/>
            <person name="Adekoya E."/>
            <person name="Ait-zahra M."/>
            <person name="Allen N."/>
            <person name="Allen T."/>
            <person name="An P."/>
            <person name="Anderson M."/>
            <person name="Anderson S."/>
            <person name="Arachchi H."/>
            <person name="Armbruster J."/>
            <person name="Bachantsang P."/>
            <person name="Baldwin J."/>
            <person name="Barry A."/>
            <person name="Bayul T."/>
            <person name="Blitshsteyn B."/>
            <person name="Bloom T."/>
            <person name="Blye J."/>
            <person name="Boguslavskiy L."/>
            <person name="Borowsky M."/>
            <person name="Boukhgalter B."/>
            <person name="Brunache A."/>
            <person name="Butler J."/>
            <person name="Calixte N."/>
            <person name="Calvo S."/>
            <person name="Camarata J."/>
            <person name="Campo K."/>
            <person name="Chang J."/>
            <person name="Cheshatsang Y."/>
            <person name="Citroen M."/>
            <person name="Collymore A."/>
            <person name="Considine T."/>
            <person name="Cook A."/>
            <person name="Cooke P."/>
            <person name="Corum B."/>
            <person name="Cuomo C."/>
            <person name="David R."/>
            <person name="Dawoe T."/>
            <person name="Degray S."/>
            <person name="Dodge S."/>
            <person name="Dooley K."/>
            <person name="Dorje P."/>
            <person name="Dorjee K."/>
            <person name="Dorris L."/>
            <person name="Duffey N."/>
            <person name="Dupes A."/>
            <person name="Elkins T."/>
            <person name="Engels R."/>
            <person name="Erickson J."/>
            <person name="Farina A."/>
            <person name="Faro S."/>
            <person name="Ferreira P."/>
            <person name="Fischer H."/>
            <person name="Fitzgerald M."/>
            <person name="Foley K."/>
            <person name="Gage D."/>
            <person name="Galagan J."/>
            <person name="Gearin G."/>
            <person name="Gnerre S."/>
            <person name="Gnirke A."/>
            <person name="Goyette A."/>
            <person name="Graham J."/>
            <person name="Grandbois E."/>
            <person name="Gyaltsen K."/>
            <person name="Hafez N."/>
            <person name="Hagopian D."/>
            <person name="Hagos B."/>
            <person name="Hall J."/>
            <person name="Hatcher B."/>
            <person name="Heller A."/>
            <person name="Higgins H."/>
            <person name="Honan T."/>
            <person name="Horn A."/>
            <person name="Houde N."/>
            <person name="Hughes L."/>
            <person name="Hulme W."/>
            <person name="Husby E."/>
            <person name="Iliev I."/>
            <person name="Jaffe D."/>
            <person name="Jones C."/>
            <person name="Kamal M."/>
            <person name="Kamat A."/>
            <person name="Kamvysselis M."/>
            <person name="Karlsson E."/>
            <person name="Kells C."/>
            <person name="Kieu A."/>
            <person name="Kisner P."/>
            <person name="Kodira C."/>
            <person name="Kulbokas E."/>
            <person name="Labutti K."/>
            <person name="Lama D."/>
            <person name="Landers T."/>
            <person name="Leger J."/>
            <person name="Levine S."/>
            <person name="Lewis D."/>
            <person name="Lewis T."/>
            <person name="Lindblad-toh K."/>
            <person name="Liu X."/>
            <person name="Lokyitsang T."/>
            <person name="Lokyitsang Y."/>
            <person name="Lucien O."/>
            <person name="Lui A."/>
            <person name="Ma L.J."/>
            <person name="Mabbitt R."/>
            <person name="Macdonald J."/>
            <person name="Maclean C."/>
            <person name="Major J."/>
            <person name="Manning J."/>
            <person name="Marabella R."/>
            <person name="Maru K."/>
            <person name="Matthews C."/>
            <person name="Mauceli E."/>
            <person name="Mccarthy M."/>
            <person name="Mcdonough S."/>
            <person name="Mcghee T."/>
            <person name="Meldrim J."/>
            <person name="Meneus L."/>
            <person name="Mesirov J."/>
            <person name="Mihalev A."/>
            <person name="Mihova T."/>
            <person name="Mikkelsen T."/>
            <person name="Mlenga V."/>
            <person name="Moru K."/>
            <person name="Mozes J."/>
            <person name="Mulrain L."/>
            <person name="Munson G."/>
            <person name="Naylor J."/>
            <person name="Newes C."/>
            <person name="Nguyen C."/>
            <person name="Nguyen N."/>
            <person name="Nguyen T."/>
            <person name="Nicol R."/>
            <person name="Nielsen C."/>
            <person name="Nizzari M."/>
            <person name="Norbu C."/>
            <person name="Norbu N."/>
            <person name="O'donnell P."/>
            <person name="Okoawo O."/>
            <person name="O'leary S."/>
            <person name="Omotosho B."/>
            <person name="O'neill K."/>
            <person name="Osman S."/>
            <person name="Parker S."/>
            <person name="Perrin D."/>
            <person name="Phunkhang P."/>
            <person name="Piqani B."/>
            <person name="Purcell S."/>
            <person name="Rachupka T."/>
            <person name="Ramasamy U."/>
            <person name="Rameau R."/>
            <person name="Ray V."/>
            <person name="Raymond C."/>
            <person name="Retta R."/>
            <person name="Richardson S."/>
            <person name="Rise C."/>
            <person name="Rodriguez J."/>
            <person name="Rogers J."/>
            <person name="Rogov P."/>
            <person name="Rutman M."/>
            <person name="Schupbach R."/>
            <person name="Seaman C."/>
            <person name="Settipalli S."/>
            <person name="Sharpe T."/>
            <person name="Sheridan J."/>
            <person name="Sherpa N."/>
            <person name="Shi J."/>
            <person name="Smirnov S."/>
            <person name="Smith C."/>
            <person name="Sougnez C."/>
            <person name="Spencer B."/>
            <person name="Stalker J."/>
            <person name="Stange-thomann N."/>
            <person name="Stavropoulos S."/>
            <person name="Stetson K."/>
            <person name="Stone C."/>
            <person name="Stone S."/>
            <person name="Stubbs M."/>
            <person name="Talamas J."/>
            <person name="Tchuinga P."/>
            <person name="Tenzing P."/>
            <person name="Tesfaye S."/>
            <person name="Theodore J."/>
            <person name="Thoulutsang Y."/>
            <person name="Topham K."/>
            <person name="Towey S."/>
            <person name="Tsamla T."/>
            <person name="Tsomo N."/>
            <person name="Vallee D."/>
            <person name="Vassiliev H."/>
            <person name="Venkataraman V."/>
            <person name="Vinson J."/>
            <person name="Vo A."/>
            <person name="Wade C."/>
            <person name="Wang S."/>
            <person name="Wangchuk T."/>
            <person name="Wangdi T."/>
            <person name="Whittaker C."/>
            <person name="Wilkinson J."/>
            <person name="Wu Y."/>
            <person name="Wyman D."/>
            <person name="Yadav S."/>
            <person name="Yang S."/>
            <person name="Yang X."/>
            <person name="Yeager S."/>
            <person name="Yee E."/>
            <person name="Young G."/>
            <person name="Zainoun J."/>
            <person name="Zembeck L."/>
            <person name="Zimmer A."/>
            <person name="Zody M."/>
            <person name="Lander E."/>
        </authorList>
    </citation>
    <scope>NUCLEOTIDE SEQUENCE [LARGE SCALE GENOMIC DNA]</scope>
</reference>
<evidence type="ECO:0000256" key="1">
    <source>
        <dbReference type="SAM" id="MobiDB-lite"/>
    </source>
</evidence>
<evidence type="ECO:0000259" key="2">
    <source>
        <dbReference type="PROSITE" id="PS50097"/>
    </source>
</evidence>
<feature type="domain" description="BTB" evidence="2">
    <location>
        <begin position="36"/>
        <end position="105"/>
    </location>
</feature>
<reference evidence="3" key="2">
    <citation type="submission" date="2025-08" db="UniProtKB">
        <authorList>
            <consortium name="Ensembl"/>
        </authorList>
    </citation>
    <scope>IDENTIFICATION</scope>
</reference>
<dbReference type="SUPFAM" id="SSF54695">
    <property type="entry name" value="POZ domain"/>
    <property type="match status" value="1"/>
</dbReference>
<dbReference type="GO" id="GO:0000981">
    <property type="term" value="F:DNA-binding transcription factor activity, RNA polymerase II-specific"/>
    <property type="evidence" value="ECO:0007669"/>
    <property type="project" value="TreeGrafter"/>
</dbReference>
<dbReference type="InParanoid" id="H2Z7E1"/>
<name>H2Z7E1_CIOSA</name>
<dbReference type="Gene3D" id="3.30.710.10">
    <property type="entry name" value="Potassium Channel Kv1.1, Chain A"/>
    <property type="match status" value="1"/>
</dbReference>
<feature type="region of interest" description="Disordered" evidence="1">
    <location>
        <begin position="206"/>
        <end position="258"/>
    </location>
</feature>
<feature type="compositionally biased region" description="Basic and acidic residues" evidence="1">
    <location>
        <begin position="208"/>
        <end position="220"/>
    </location>
</feature>
<dbReference type="GO" id="GO:0000978">
    <property type="term" value="F:RNA polymerase II cis-regulatory region sequence-specific DNA binding"/>
    <property type="evidence" value="ECO:0007669"/>
    <property type="project" value="TreeGrafter"/>
</dbReference>
<dbReference type="STRING" id="51511.ENSCSAVP00000013503"/>
<evidence type="ECO:0000313" key="4">
    <source>
        <dbReference type="Proteomes" id="UP000007875"/>
    </source>
</evidence>
<dbReference type="PROSITE" id="PS50097">
    <property type="entry name" value="BTB"/>
    <property type="match status" value="1"/>
</dbReference>
<dbReference type="InterPro" id="IPR050457">
    <property type="entry name" value="ZnFinger_BTB_dom_contain"/>
</dbReference>
<dbReference type="InterPro" id="IPR000210">
    <property type="entry name" value="BTB/POZ_dom"/>
</dbReference>
<dbReference type="Proteomes" id="UP000007875">
    <property type="component" value="Unassembled WGS sequence"/>
</dbReference>
<dbReference type="Ensembl" id="ENSCSAVT00000013659.1">
    <property type="protein sequence ID" value="ENSCSAVP00000013503.1"/>
    <property type="gene ID" value="ENSCSAVG00000007915.1"/>
</dbReference>
<reference evidence="3" key="3">
    <citation type="submission" date="2025-09" db="UniProtKB">
        <authorList>
            <consortium name="Ensembl"/>
        </authorList>
    </citation>
    <scope>IDENTIFICATION</scope>
</reference>
<sequence>MTKEEFLSFKFHQEVPKYGDKLLKRLDEFRKKNLYFDVKLKTLDEELVAHKVVLAACGGVFRRNFVDPTTMMIMGDVTMVEFHCPSAGILPILRFAYSGRLELSAEDLIPVFVAADVTEMHEVSDICAGVCTEKLGWILDFDGTDQQDLEVLEKILRLNLKHFENYNHKGEGEFPGLGKVMDLWPELVEIYQTVVGCVRKAVGMVGEGGKEDSTSKDSKAGSENVEGTAKSTGDSNKTDADEVKSCGTDVSPEKPAND</sequence>
<dbReference type="SMART" id="SM00225">
    <property type="entry name" value="BTB"/>
    <property type="match status" value="1"/>
</dbReference>
<proteinExistence type="predicted"/>
<keyword evidence="4" id="KW-1185">Reference proteome</keyword>
<protein>
    <recommendedName>
        <fullName evidence="2">BTB domain-containing protein</fullName>
    </recommendedName>
</protein>
<dbReference type="HOGENOM" id="CLU_1079804_0_0_1"/>
<dbReference type="GeneTree" id="ENSGT00870000137616"/>
<dbReference type="AlphaFoldDB" id="H2Z7E1"/>
<dbReference type="eggNOG" id="KOG1721">
    <property type="taxonomic scope" value="Eukaryota"/>
</dbReference>
<organism evidence="3 4">
    <name type="scientific">Ciona savignyi</name>
    <name type="common">Pacific transparent sea squirt</name>
    <dbReference type="NCBI Taxonomy" id="51511"/>
    <lineage>
        <taxon>Eukaryota</taxon>
        <taxon>Metazoa</taxon>
        <taxon>Chordata</taxon>
        <taxon>Tunicata</taxon>
        <taxon>Ascidiacea</taxon>
        <taxon>Phlebobranchia</taxon>
        <taxon>Cionidae</taxon>
        <taxon>Ciona</taxon>
    </lineage>
</organism>
<evidence type="ECO:0000313" key="3">
    <source>
        <dbReference type="Ensembl" id="ENSCSAVP00000013503.1"/>
    </source>
</evidence>
<accession>H2Z7E1</accession>
<dbReference type="Pfam" id="PF00651">
    <property type="entry name" value="BTB"/>
    <property type="match status" value="1"/>
</dbReference>
<dbReference type="PANTHER" id="PTHR46105:SF28">
    <property type="entry name" value="ZINC FINGER PROTEIN 37-LIKE"/>
    <property type="match status" value="1"/>
</dbReference>
<dbReference type="InterPro" id="IPR011333">
    <property type="entry name" value="SKP1/BTB/POZ_sf"/>
</dbReference>
<dbReference type="PANTHER" id="PTHR46105">
    <property type="entry name" value="AGAP004733-PA"/>
    <property type="match status" value="1"/>
</dbReference>